<keyword evidence="8" id="KW-1185">Reference proteome</keyword>
<organism evidence="7 8">
    <name type="scientific">Larkinella arboricola</name>
    <dbReference type="NCBI Taxonomy" id="643671"/>
    <lineage>
        <taxon>Bacteria</taxon>
        <taxon>Pseudomonadati</taxon>
        <taxon>Bacteroidota</taxon>
        <taxon>Cytophagia</taxon>
        <taxon>Cytophagales</taxon>
        <taxon>Spirosomataceae</taxon>
        <taxon>Larkinella</taxon>
    </lineage>
</organism>
<dbReference type="AlphaFoldDB" id="A0A327X979"/>
<evidence type="ECO:0000256" key="2">
    <source>
        <dbReference type="ARBA" id="ARBA00022692"/>
    </source>
</evidence>
<accession>A0A327X979</accession>
<feature type="transmembrane region" description="Helical" evidence="5">
    <location>
        <begin position="242"/>
        <end position="275"/>
    </location>
</feature>
<feature type="transmembrane region" description="Helical" evidence="5">
    <location>
        <begin position="313"/>
        <end position="335"/>
    </location>
</feature>
<dbReference type="EMBL" id="QLMC01000002">
    <property type="protein sequence ID" value="RAK00217.1"/>
    <property type="molecule type" value="Genomic_DNA"/>
</dbReference>
<feature type="transmembrane region" description="Helical" evidence="5">
    <location>
        <begin position="281"/>
        <end position="301"/>
    </location>
</feature>
<evidence type="ECO:0000256" key="5">
    <source>
        <dbReference type="SAM" id="Phobius"/>
    </source>
</evidence>
<comment type="caution">
    <text evidence="7">The sequence shown here is derived from an EMBL/GenBank/DDBJ whole genome shotgun (WGS) entry which is preliminary data.</text>
</comment>
<evidence type="ECO:0000256" key="4">
    <source>
        <dbReference type="ARBA" id="ARBA00023136"/>
    </source>
</evidence>
<protein>
    <submittedName>
        <fullName evidence="7">Fusaric acid resistance family protein</fullName>
    </submittedName>
</protein>
<evidence type="ECO:0000256" key="3">
    <source>
        <dbReference type="ARBA" id="ARBA00022989"/>
    </source>
</evidence>
<proteinExistence type="predicted"/>
<keyword evidence="2 5" id="KW-0812">Transmembrane</keyword>
<evidence type="ECO:0000313" key="7">
    <source>
        <dbReference type="EMBL" id="RAK00217.1"/>
    </source>
</evidence>
<comment type="subcellular location">
    <subcellularLocation>
        <location evidence="1">Membrane</location>
        <topology evidence="1">Multi-pass membrane protein</topology>
    </subcellularLocation>
</comment>
<evidence type="ECO:0000256" key="1">
    <source>
        <dbReference type="ARBA" id="ARBA00004141"/>
    </source>
</evidence>
<keyword evidence="4 5" id="KW-0472">Membrane</keyword>
<name>A0A327X979_LARAB</name>
<dbReference type="Proteomes" id="UP000248790">
    <property type="component" value="Unassembled WGS sequence"/>
</dbReference>
<dbReference type="InterPro" id="IPR049453">
    <property type="entry name" value="Memb_transporter_dom"/>
</dbReference>
<sequence>MGLIRQEVKILFELKKTERLWHIPLLVCLGSGIPLLVGWYLGNMAYGALSSLGGLVILHMPPSSLANRMITLLACSFGFMISFAIGVCFSFNPYVSAFVFGVFSFCVHWVVTSIRLKPPRSFFFIMIASMASCMPFHLETIPERIGLLGIGTMIACFLAFVYSLLLTYKKTAQTQLSLGPISTKIQHTDLIESGIVGIFLLLSLLIGHWLELKNPYWIPVSCAAVMQGVSLRHVWQRSFHRILGTLIGLGLCWGLLLVSLTPLILCISIIVLQFVIEMLVLRHYTLAVIFITPMTILLTEAGSVLSYTPSELIFARFIDITLGSLLGSLGGWFIYHEQLRAKADRQLRKARVLLKRW</sequence>
<feature type="transmembrane region" description="Helical" evidence="5">
    <location>
        <begin position="69"/>
        <end position="87"/>
    </location>
</feature>
<feature type="transmembrane region" description="Helical" evidence="5">
    <location>
        <begin position="20"/>
        <end position="39"/>
    </location>
</feature>
<feature type="transmembrane region" description="Helical" evidence="5">
    <location>
        <begin position="93"/>
        <end position="114"/>
    </location>
</feature>
<reference evidence="7 8" key="1">
    <citation type="submission" date="2018-06" db="EMBL/GenBank/DDBJ databases">
        <title>Genomic Encyclopedia of Archaeal and Bacterial Type Strains, Phase II (KMG-II): from individual species to whole genera.</title>
        <authorList>
            <person name="Goeker M."/>
        </authorList>
    </citation>
    <scope>NUCLEOTIDE SEQUENCE [LARGE SCALE GENOMIC DNA]</scope>
    <source>
        <strain evidence="7 8">DSM 21851</strain>
    </source>
</reference>
<dbReference type="Pfam" id="PF13515">
    <property type="entry name" value="FUSC_2"/>
    <property type="match status" value="1"/>
</dbReference>
<evidence type="ECO:0000313" key="8">
    <source>
        <dbReference type="Proteomes" id="UP000248790"/>
    </source>
</evidence>
<gene>
    <name evidence="7" type="ORF">LX87_01915</name>
</gene>
<feature type="transmembrane region" description="Helical" evidence="5">
    <location>
        <begin position="189"/>
        <end position="210"/>
    </location>
</feature>
<keyword evidence="3 5" id="KW-1133">Transmembrane helix</keyword>
<feature type="transmembrane region" description="Helical" evidence="5">
    <location>
        <begin position="144"/>
        <end position="168"/>
    </location>
</feature>
<dbReference type="GO" id="GO:0016020">
    <property type="term" value="C:membrane"/>
    <property type="evidence" value="ECO:0007669"/>
    <property type="project" value="UniProtKB-SubCell"/>
</dbReference>
<evidence type="ECO:0000259" key="6">
    <source>
        <dbReference type="Pfam" id="PF13515"/>
    </source>
</evidence>
<feature type="domain" description="Integral membrane bound transporter" evidence="6">
    <location>
        <begin position="203"/>
        <end position="327"/>
    </location>
</feature>